<keyword evidence="7" id="KW-1185">Reference proteome</keyword>
<keyword evidence="2 4" id="KW-0689">Ribosomal protein</keyword>
<sequence>MAYSRLRRNTTQKKSLMKSLVSGLIIHELILTTESKAKELRRLMEKVITLSKKNTLHSRRIASLFLFDENIDENKTVLQKLFQDISKKYQNRQSGYTKIIKSEPRRGDAAPMAFISLV</sequence>
<dbReference type="NCBIfam" id="TIGR00059">
    <property type="entry name" value="L17"/>
    <property type="match status" value="1"/>
</dbReference>
<evidence type="ECO:0000256" key="5">
    <source>
        <dbReference type="RuleBase" id="RU000660"/>
    </source>
</evidence>
<dbReference type="Pfam" id="PF01196">
    <property type="entry name" value="Ribosomal_L17"/>
    <property type="match status" value="1"/>
</dbReference>
<dbReference type="AlphaFoldDB" id="A0A2S8NVE8"/>
<evidence type="ECO:0000256" key="4">
    <source>
        <dbReference type="HAMAP-Rule" id="MF_01368"/>
    </source>
</evidence>
<dbReference type="PANTHER" id="PTHR14413">
    <property type="entry name" value="RIBOSOMAL PROTEIN L17"/>
    <property type="match status" value="1"/>
</dbReference>
<evidence type="ECO:0000256" key="3">
    <source>
        <dbReference type="ARBA" id="ARBA00023274"/>
    </source>
</evidence>
<comment type="similarity">
    <text evidence="1 4 5">Belongs to the bacterial ribosomal protein bL17 family.</text>
</comment>
<dbReference type="SUPFAM" id="SSF64263">
    <property type="entry name" value="Prokaryotic ribosomal protein L17"/>
    <property type="match status" value="1"/>
</dbReference>
<dbReference type="GO" id="GO:0003735">
    <property type="term" value="F:structural constituent of ribosome"/>
    <property type="evidence" value="ECO:0007669"/>
    <property type="project" value="InterPro"/>
</dbReference>
<proteinExistence type="inferred from homology"/>
<evidence type="ECO:0000313" key="7">
    <source>
        <dbReference type="Proteomes" id="UP000238672"/>
    </source>
</evidence>
<protein>
    <recommendedName>
        <fullName evidence="4">Large ribosomal subunit protein bL17</fullName>
    </recommendedName>
</protein>
<dbReference type="GO" id="GO:0015934">
    <property type="term" value="C:large ribosomal subunit"/>
    <property type="evidence" value="ECO:0007669"/>
    <property type="project" value="TreeGrafter"/>
</dbReference>
<evidence type="ECO:0000256" key="1">
    <source>
        <dbReference type="ARBA" id="ARBA00008777"/>
    </source>
</evidence>
<comment type="subunit">
    <text evidence="4">Part of the 50S ribosomal subunit. Contacts protein L32.</text>
</comment>
<dbReference type="InterPro" id="IPR000456">
    <property type="entry name" value="Ribosomal_bL17"/>
</dbReference>
<evidence type="ECO:0000313" key="6">
    <source>
        <dbReference type="EMBL" id="PQP79915.1"/>
    </source>
</evidence>
<dbReference type="InterPro" id="IPR036373">
    <property type="entry name" value="Ribosomal_bL17_sf"/>
</dbReference>
<evidence type="ECO:0000256" key="2">
    <source>
        <dbReference type="ARBA" id="ARBA00022980"/>
    </source>
</evidence>
<comment type="caution">
    <text evidence="6">The sequence shown here is derived from an EMBL/GenBank/DDBJ whole genome shotgun (WGS) entry which is preliminary data.</text>
</comment>
<dbReference type="PROSITE" id="PS01167">
    <property type="entry name" value="RIBOSOMAL_L17"/>
    <property type="match status" value="1"/>
</dbReference>
<organism evidence="6 7">
    <name type="scientific">Candidatus Phytoplasma phoenicium</name>
    <dbReference type="NCBI Taxonomy" id="198422"/>
    <lineage>
        <taxon>Bacteria</taxon>
        <taxon>Bacillati</taxon>
        <taxon>Mycoplasmatota</taxon>
        <taxon>Mollicutes</taxon>
        <taxon>Acholeplasmatales</taxon>
        <taxon>Acholeplasmataceae</taxon>
        <taxon>Candidatus Phytoplasma</taxon>
        <taxon>16SrIX (Pigeon pea witches'-broom group)</taxon>
    </lineage>
</organism>
<dbReference type="GO" id="GO:0006412">
    <property type="term" value="P:translation"/>
    <property type="evidence" value="ECO:0007669"/>
    <property type="project" value="UniProtKB-UniRule"/>
</dbReference>
<reference evidence="6 7" key="1">
    <citation type="submission" date="2018-02" db="EMBL/GenBank/DDBJ databases">
        <title>Metagenomics reveals mixed infection of spiroplasma and phytoplasma in chicory.</title>
        <authorList>
            <person name="Polano C."/>
            <person name="Moruzzi S."/>
            <person name="Ermacora P."/>
            <person name="Ferrini F."/>
            <person name="Martini M."/>
            <person name="Firrao G."/>
        </authorList>
    </citation>
    <scope>NUCLEOTIDE SEQUENCE [LARGE SCALE GENOMIC DNA]</scope>
    <source>
        <strain evidence="6 7">ChiP</strain>
    </source>
</reference>
<name>A0A2S8NVE8_9MOLU</name>
<dbReference type="PANTHER" id="PTHR14413:SF16">
    <property type="entry name" value="LARGE RIBOSOMAL SUBUNIT PROTEIN BL17M"/>
    <property type="match status" value="1"/>
</dbReference>
<dbReference type="HAMAP" id="MF_01368">
    <property type="entry name" value="Ribosomal_bL17"/>
    <property type="match status" value="1"/>
</dbReference>
<gene>
    <name evidence="4" type="primary">rplQ</name>
    <name evidence="6" type="ORF">C6B37_00435</name>
</gene>
<dbReference type="EMBL" id="PUUG01000005">
    <property type="protein sequence ID" value="PQP79915.1"/>
    <property type="molecule type" value="Genomic_DNA"/>
</dbReference>
<dbReference type="Proteomes" id="UP000238672">
    <property type="component" value="Unassembled WGS sequence"/>
</dbReference>
<dbReference type="InterPro" id="IPR047859">
    <property type="entry name" value="Ribosomal_bL17_CS"/>
</dbReference>
<accession>A0A2S8NVE8</accession>
<keyword evidence="3 4" id="KW-0687">Ribonucleoprotein</keyword>
<dbReference type="Gene3D" id="3.90.1030.10">
    <property type="entry name" value="Ribosomal protein L17"/>
    <property type="match status" value="1"/>
</dbReference>